<dbReference type="AlphaFoldDB" id="A0AA41R5C1"/>
<proteinExistence type="predicted"/>
<dbReference type="Gene3D" id="3.30.1330.60">
    <property type="entry name" value="OmpA-like domain"/>
    <property type="match status" value="1"/>
</dbReference>
<dbReference type="InterPro" id="IPR036737">
    <property type="entry name" value="OmpA-like_sf"/>
</dbReference>
<feature type="domain" description="OmpA-like" evidence="6">
    <location>
        <begin position="86"/>
        <end position="200"/>
    </location>
</feature>
<dbReference type="SUPFAM" id="SSF103088">
    <property type="entry name" value="OmpA-like"/>
    <property type="match status" value="1"/>
</dbReference>
<dbReference type="Proteomes" id="UP001165427">
    <property type="component" value="Unassembled WGS sequence"/>
</dbReference>
<evidence type="ECO:0000256" key="4">
    <source>
        <dbReference type="PROSITE-ProRule" id="PRU00473"/>
    </source>
</evidence>
<organism evidence="7 8">
    <name type="scientific">Desulfatitalea alkaliphila</name>
    <dbReference type="NCBI Taxonomy" id="2929485"/>
    <lineage>
        <taxon>Bacteria</taxon>
        <taxon>Pseudomonadati</taxon>
        <taxon>Thermodesulfobacteriota</taxon>
        <taxon>Desulfobacteria</taxon>
        <taxon>Desulfobacterales</taxon>
        <taxon>Desulfosarcinaceae</taxon>
        <taxon>Desulfatitalea</taxon>
    </lineage>
</organism>
<dbReference type="InterPro" id="IPR050330">
    <property type="entry name" value="Bact_OuterMem_StrucFunc"/>
</dbReference>
<sequence length="200" mass="21721">MKKSILIACCLAAMAFNMACGKKSMVMLAPDPDGSVGRITVANEAGSVDIDQANLATVIRSPEAAPRAPEPLDPAKVEALFGQVVANQPLPPLHFRLHFESDSVRLLPDSRRQLTEIVEAIEARSPTRVSVVGHTDTMGDKVYNVQLSLRRAITVRQLLIDRGIDAAFIDVVSHGQENPLVKTPDNVANAQNRRVEVVIR</sequence>
<keyword evidence="8" id="KW-1185">Reference proteome</keyword>
<dbReference type="RefSeq" id="WP_246902844.1">
    <property type="nucleotide sequence ID" value="NZ_JALJRB010000002.1"/>
</dbReference>
<protein>
    <submittedName>
        <fullName evidence="7">OmpA family protein</fullName>
    </submittedName>
</protein>
<dbReference type="PANTHER" id="PTHR30329">
    <property type="entry name" value="STATOR ELEMENT OF FLAGELLAR MOTOR COMPLEX"/>
    <property type="match status" value="1"/>
</dbReference>
<dbReference type="GO" id="GO:0009279">
    <property type="term" value="C:cell outer membrane"/>
    <property type="evidence" value="ECO:0007669"/>
    <property type="project" value="UniProtKB-SubCell"/>
</dbReference>
<evidence type="ECO:0000256" key="5">
    <source>
        <dbReference type="SAM" id="SignalP"/>
    </source>
</evidence>
<evidence type="ECO:0000313" key="8">
    <source>
        <dbReference type="Proteomes" id="UP001165427"/>
    </source>
</evidence>
<dbReference type="Pfam" id="PF00691">
    <property type="entry name" value="OmpA"/>
    <property type="match status" value="1"/>
</dbReference>
<keyword evidence="3" id="KW-0998">Cell outer membrane</keyword>
<keyword evidence="2 4" id="KW-0472">Membrane</keyword>
<reference evidence="7" key="1">
    <citation type="submission" date="2022-04" db="EMBL/GenBank/DDBJ databases">
        <title>Desulfatitalea alkaliphila sp. nov., a novel anaerobic sulfate-reducing bacterium isolated from terrestrial mud volcano, Taman Peninsula, Russia.</title>
        <authorList>
            <person name="Khomyakova M.A."/>
            <person name="Merkel A.Y."/>
            <person name="Slobodkin A.I."/>
        </authorList>
    </citation>
    <scope>NUCLEOTIDE SEQUENCE</scope>
    <source>
        <strain evidence="7">M08but</strain>
    </source>
</reference>
<keyword evidence="5" id="KW-0732">Signal</keyword>
<gene>
    <name evidence="7" type="ORF">MRX98_02815</name>
</gene>
<dbReference type="InterPro" id="IPR006664">
    <property type="entry name" value="OMP_bac"/>
</dbReference>
<comment type="subcellular location">
    <subcellularLocation>
        <location evidence="1">Cell outer membrane</location>
    </subcellularLocation>
</comment>
<evidence type="ECO:0000313" key="7">
    <source>
        <dbReference type="EMBL" id="MCJ8499493.1"/>
    </source>
</evidence>
<dbReference type="CDD" id="cd07185">
    <property type="entry name" value="OmpA_C-like"/>
    <property type="match status" value="1"/>
</dbReference>
<evidence type="ECO:0000259" key="6">
    <source>
        <dbReference type="PROSITE" id="PS51123"/>
    </source>
</evidence>
<dbReference type="PANTHER" id="PTHR30329:SF21">
    <property type="entry name" value="LIPOPROTEIN YIAD-RELATED"/>
    <property type="match status" value="1"/>
</dbReference>
<accession>A0AA41R5C1</accession>
<comment type="caution">
    <text evidence="7">The sequence shown here is derived from an EMBL/GenBank/DDBJ whole genome shotgun (WGS) entry which is preliminary data.</text>
</comment>
<dbReference type="PROSITE" id="PS51123">
    <property type="entry name" value="OMPA_2"/>
    <property type="match status" value="1"/>
</dbReference>
<dbReference type="EMBL" id="JALJRB010000002">
    <property type="protein sequence ID" value="MCJ8499493.1"/>
    <property type="molecule type" value="Genomic_DNA"/>
</dbReference>
<name>A0AA41R5C1_9BACT</name>
<evidence type="ECO:0000256" key="3">
    <source>
        <dbReference type="ARBA" id="ARBA00023237"/>
    </source>
</evidence>
<dbReference type="PRINTS" id="PR01021">
    <property type="entry name" value="OMPADOMAIN"/>
</dbReference>
<feature type="chain" id="PRO_5041393651" evidence="5">
    <location>
        <begin position="20"/>
        <end position="200"/>
    </location>
</feature>
<evidence type="ECO:0000256" key="1">
    <source>
        <dbReference type="ARBA" id="ARBA00004442"/>
    </source>
</evidence>
<dbReference type="InterPro" id="IPR006665">
    <property type="entry name" value="OmpA-like"/>
</dbReference>
<feature type="signal peptide" evidence="5">
    <location>
        <begin position="1"/>
        <end position="19"/>
    </location>
</feature>
<evidence type="ECO:0000256" key="2">
    <source>
        <dbReference type="ARBA" id="ARBA00023136"/>
    </source>
</evidence>